<feature type="transmembrane region" description="Helical" evidence="7">
    <location>
        <begin position="353"/>
        <end position="373"/>
    </location>
</feature>
<feature type="transmembrane region" description="Helical" evidence="7">
    <location>
        <begin position="136"/>
        <end position="154"/>
    </location>
</feature>
<keyword evidence="5 7" id="KW-0472">Membrane</keyword>
<gene>
    <name evidence="9" type="ORF">JX265_002838</name>
</gene>
<feature type="compositionally biased region" description="Polar residues" evidence="6">
    <location>
        <begin position="269"/>
        <end position="291"/>
    </location>
</feature>
<dbReference type="InterPro" id="IPR036259">
    <property type="entry name" value="MFS_trans_sf"/>
</dbReference>
<dbReference type="Gene3D" id="1.20.1250.20">
    <property type="entry name" value="MFS general substrate transporter like domains"/>
    <property type="match status" value="2"/>
</dbReference>
<dbReference type="PANTHER" id="PTHR23506">
    <property type="entry name" value="GH10249P"/>
    <property type="match status" value="1"/>
</dbReference>
<dbReference type="InterPro" id="IPR050930">
    <property type="entry name" value="MFS_Vesicular_Transporter"/>
</dbReference>
<protein>
    <recommendedName>
        <fullName evidence="8">Major facilitator superfamily (MFS) profile domain-containing protein</fullName>
    </recommendedName>
</protein>
<keyword evidence="4 7" id="KW-1133">Transmembrane helix</keyword>
<comment type="caution">
    <text evidence="9">The sequence shown here is derived from an EMBL/GenBank/DDBJ whole genome shotgun (WGS) entry which is preliminary data.</text>
</comment>
<evidence type="ECO:0000256" key="4">
    <source>
        <dbReference type="ARBA" id="ARBA00022989"/>
    </source>
</evidence>
<dbReference type="SUPFAM" id="SSF103473">
    <property type="entry name" value="MFS general substrate transporter"/>
    <property type="match status" value="1"/>
</dbReference>
<evidence type="ECO:0000256" key="5">
    <source>
        <dbReference type="ARBA" id="ARBA00023136"/>
    </source>
</evidence>
<evidence type="ECO:0000313" key="9">
    <source>
        <dbReference type="EMBL" id="KAI1878661.1"/>
    </source>
</evidence>
<name>A0A9P9WSR5_9PEZI</name>
<feature type="region of interest" description="Disordered" evidence="6">
    <location>
        <begin position="512"/>
        <end position="534"/>
    </location>
</feature>
<keyword evidence="2" id="KW-0813">Transport</keyword>
<feature type="transmembrane region" description="Helical" evidence="7">
    <location>
        <begin position="316"/>
        <end position="341"/>
    </location>
</feature>
<evidence type="ECO:0000256" key="7">
    <source>
        <dbReference type="SAM" id="Phobius"/>
    </source>
</evidence>
<feature type="transmembrane region" description="Helical" evidence="7">
    <location>
        <begin position="451"/>
        <end position="475"/>
    </location>
</feature>
<dbReference type="Pfam" id="PF07690">
    <property type="entry name" value="MFS_1"/>
    <property type="match status" value="1"/>
</dbReference>
<feature type="transmembrane region" description="Helical" evidence="7">
    <location>
        <begin position="33"/>
        <end position="57"/>
    </location>
</feature>
<feature type="transmembrane region" description="Helical" evidence="7">
    <location>
        <begin position="166"/>
        <end position="188"/>
    </location>
</feature>
<dbReference type="PANTHER" id="PTHR23506:SF23">
    <property type="entry name" value="GH10249P"/>
    <property type="match status" value="1"/>
</dbReference>
<evidence type="ECO:0000313" key="10">
    <source>
        <dbReference type="Proteomes" id="UP000829685"/>
    </source>
</evidence>
<dbReference type="GO" id="GO:0022857">
    <property type="term" value="F:transmembrane transporter activity"/>
    <property type="evidence" value="ECO:0007669"/>
    <property type="project" value="InterPro"/>
</dbReference>
<feature type="domain" description="Major facilitator superfamily (MFS) profile" evidence="8">
    <location>
        <begin position="35"/>
        <end position="510"/>
    </location>
</feature>
<feature type="region of interest" description="Disordered" evidence="6">
    <location>
        <begin position="263"/>
        <end position="298"/>
    </location>
</feature>
<evidence type="ECO:0000259" key="8">
    <source>
        <dbReference type="PROSITE" id="PS50850"/>
    </source>
</evidence>
<keyword evidence="3 7" id="KW-0812">Transmembrane</keyword>
<feature type="region of interest" description="Disordered" evidence="6">
    <location>
        <begin position="227"/>
        <end position="246"/>
    </location>
</feature>
<feature type="transmembrane region" description="Helical" evidence="7">
    <location>
        <begin position="109"/>
        <end position="130"/>
    </location>
</feature>
<dbReference type="InterPro" id="IPR020846">
    <property type="entry name" value="MFS_dom"/>
</dbReference>
<feature type="transmembrane region" description="Helical" evidence="7">
    <location>
        <begin position="380"/>
        <end position="399"/>
    </location>
</feature>
<dbReference type="PROSITE" id="PS50850">
    <property type="entry name" value="MFS"/>
    <property type="match status" value="1"/>
</dbReference>
<accession>A0A9P9WSR5</accession>
<feature type="transmembrane region" description="Helical" evidence="7">
    <location>
        <begin position="77"/>
        <end position="97"/>
    </location>
</feature>
<evidence type="ECO:0000256" key="1">
    <source>
        <dbReference type="ARBA" id="ARBA00004141"/>
    </source>
</evidence>
<feature type="transmembrane region" description="Helical" evidence="7">
    <location>
        <begin position="487"/>
        <end position="506"/>
    </location>
</feature>
<dbReference type="InterPro" id="IPR011701">
    <property type="entry name" value="MFS"/>
</dbReference>
<evidence type="ECO:0000256" key="6">
    <source>
        <dbReference type="SAM" id="MobiDB-lite"/>
    </source>
</evidence>
<sequence length="534" mass="56462">MSAVKSVRQFFSGTRKDAASKPPLFLAWRSSSFFIIMTVCLALFTDIFYYALIVPVVPFSLTVQVGLGEDQVQQWTSILLACYSLALFVGSPIAGIYADHTSSRRWPLLLGLVALAASTFLLCFGRSIGLLVLGRLLQGFSAAIVWSVGCALLVDTMESAVGVAMGYVSVAMSVGLLIAPTIGGAVYAAAGYYAVYYIAFGVVLVDILLRLLMIEKKVAKQWITQDTSASPETTHDVEKTAARGAADEGHVGLTDTGVLESPVAEAADSSETQPVPASVGTTDANTSTPASTAVAVGQPKRAKPSPLMVLVKSPRLLATLYALVVEAGIMMGFDAVLALFVKTTFGWNSTAAGLMFLAIFVPGFLSPLVGMLADRYGAKWPSFAGFVAMTPTVVCLRFVTENTIQHKVLLTILLVIIGVTLDFSNTPLMAEITYVITEKAQENPGIFGEKGAYGVGYGLFTMAFALGGVIGPLWAGYVNASAGWGTMTWSLALWAVSAGVVVFFWVGSTPQKSEHVQNDGTEEGNAVSTDRAPS</sequence>
<proteinExistence type="predicted"/>
<dbReference type="EMBL" id="JAFIMR010000005">
    <property type="protein sequence ID" value="KAI1878661.1"/>
    <property type="molecule type" value="Genomic_DNA"/>
</dbReference>
<feature type="transmembrane region" description="Helical" evidence="7">
    <location>
        <begin position="194"/>
        <end position="213"/>
    </location>
</feature>
<feature type="transmembrane region" description="Helical" evidence="7">
    <location>
        <begin position="411"/>
        <end position="430"/>
    </location>
</feature>
<evidence type="ECO:0000256" key="2">
    <source>
        <dbReference type="ARBA" id="ARBA00022448"/>
    </source>
</evidence>
<organism evidence="9 10">
    <name type="scientific">Neoarthrinium moseri</name>
    <dbReference type="NCBI Taxonomy" id="1658444"/>
    <lineage>
        <taxon>Eukaryota</taxon>
        <taxon>Fungi</taxon>
        <taxon>Dikarya</taxon>
        <taxon>Ascomycota</taxon>
        <taxon>Pezizomycotina</taxon>
        <taxon>Sordariomycetes</taxon>
        <taxon>Xylariomycetidae</taxon>
        <taxon>Amphisphaeriales</taxon>
        <taxon>Apiosporaceae</taxon>
        <taxon>Neoarthrinium</taxon>
    </lineage>
</organism>
<evidence type="ECO:0000256" key="3">
    <source>
        <dbReference type="ARBA" id="ARBA00022692"/>
    </source>
</evidence>
<comment type="subcellular location">
    <subcellularLocation>
        <location evidence="1">Membrane</location>
        <topology evidence="1">Multi-pass membrane protein</topology>
    </subcellularLocation>
</comment>
<dbReference type="Proteomes" id="UP000829685">
    <property type="component" value="Unassembled WGS sequence"/>
</dbReference>
<dbReference type="CDD" id="cd17325">
    <property type="entry name" value="MFS_MdtG_SLC18_like"/>
    <property type="match status" value="1"/>
</dbReference>
<dbReference type="GO" id="GO:0016020">
    <property type="term" value="C:membrane"/>
    <property type="evidence" value="ECO:0007669"/>
    <property type="project" value="UniProtKB-SubCell"/>
</dbReference>
<keyword evidence="10" id="KW-1185">Reference proteome</keyword>
<reference evidence="9" key="1">
    <citation type="submission" date="2021-03" db="EMBL/GenBank/DDBJ databases">
        <title>Revisited historic fungal species revealed as producer of novel bioactive compounds through whole genome sequencing and comparative genomics.</title>
        <authorList>
            <person name="Vignolle G.A."/>
            <person name="Hochenegger N."/>
            <person name="Mach R.L."/>
            <person name="Mach-Aigner A.R."/>
            <person name="Javad Rahimi M."/>
            <person name="Salim K.A."/>
            <person name="Chan C.M."/>
            <person name="Lim L.B.L."/>
            <person name="Cai F."/>
            <person name="Druzhinina I.S."/>
            <person name="U'Ren J.M."/>
            <person name="Derntl C."/>
        </authorList>
    </citation>
    <scope>NUCLEOTIDE SEQUENCE</scope>
    <source>
        <strain evidence="9">TUCIM 5799</strain>
    </source>
</reference>
<dbReference type="AlphaFoldDB" id="A0A9P9WSR5"/>
<feature type="compositionally biased region" description="Basic and acidic residues" evidence="6">
    <location>
        <begin position="233"/>
        <end position="246"/>
    </location>
</feature>